<feature type="non-terminal residue" evidence="1">
    <location>
        <position position="1"/>
    </location>
</feature>
<evidence type="ECO:0000313" key="1">
    <source>
        <dbReference type="EMBL" id="SBQ94780.1"/>
    </source>
</evidence>
<sequence>KMNQTGPHLRPCSGNWKISLTWTRLPMTTHLNI</sequence>
<accession>A0A1A8IEH4</accession>
<reference evidence="1" key="2">
    <citation type="submission" date="2016-06" db="EMBL/GenBank/DDBJ databases">
        <title>The genome of a short-lived fish provides insights into sex chromosome evolution and the genetic control of aging.</title>
        <authorList>
            <person name="Reichwald K."/>
            <person name="Felder M."/>
            <person name="Petzold A."/>
            <person name="Koch P."/>
            <person name="Groth M."/>
            <person name="Platzer M."/>
        </authorList>
    </citation>
    <scope>NUCLEOTIDE SEQUENCE</scope>
    <source>
        <tissue evidence="1">Brain</tissue>
    </source>
</reference>
<keyword evidence="1" id="KW-0418">Kinase</keyword>
<proteinExistence type="predicted"/>
<organism evidence="1">
    <name type="scientific">Nothobranchius kuhntae</name>
    <name type="common">Beira killifish</name>
    <dbReference type="NCBI Taxonomy" id="321403"/>
    <lineage>
        <taxon>Eukaryota</taxon>
        <taxon>Metazoa</taxon>
        <taxon>Chordata</taxon>
        <taxon>Craniata</taxon>
        <taxon>Vertebrata</taxon>
        <taxon>Euteleostomi</taxon>
        <taxon>Actinopterygii</taxon>
        <taxon>Neopterygii</taxon>
        <taxon>Teleostei</taxon>
        <taxon>Neoteleostei</taxon>
        <taxon>Acanthomorphata</taxon>
        <taxon>Ovalentaria</taxon>
        <taxon>Atherinomorphae</taxon>
        <taxon>Cyprinodontiformes</taxon>
        <taxon>Nothobranchiidae</taxon>
        <taxon>Nothobranchius</taxon>
    </lineage>
</organism>
<feature type="non-terminal residue" evidence="1">
    <location>
        <position position="33"/>
    </location>
</feature>
<dbReference type="EMBL" id="HAED01008568">
    <property type="protein sequence ID" value="SBQ94780.1"/>
    <property type="molecule type" value="Transcribed_RNA"/>
</dbReference>
<name>A0A1A8IEH4_NOTKU</name>
<reference evidence="1" key="1">
    <citation type="submission" date="2016-05" db="EMBL/GenBank/DDBJ databases">
        <authorList>
            <person name="Lavstsen T."/>
            <person name="Jespersen J.S."/>
        </authorList>
    </citation>
    <scope>NUCLEOTIDE SEQUENCE</scope>
    <source>
        <tissue evidence="1">Brain</tissue>
    </source>
</reference>
<protein>
    <submittedName>
        <fullName evidence="1">Fyn-related kinase</fullName>
    </submittedName>
</protein>
<dbReference type="GO" id="GO:0016301">
    <property type="term" value="F:kinase activity"/>
    <property type="evidence" value="ECO:0007669"/>
    <property type="project" value="UniProtKB-KW"/>
</dbReference>
<dbReference type="AlphaFoldDB" id="A0A1A8IEH4"/>
<gene>
    <name evidence="1" type="primary">FYNRK</name>
</gene>
<keyword evidence="1" id="KW-0808">Transferase</keyword>